<dbReference type="AlphaFoldDB" id="A0AAV7LK91"/>
<sequence length="129" mass="13889">MGSAVSLGARKEPVIVLQDTLVLIALKFVLKVAMGRIVFWCAPVVKDNVIQKRVLATAQLATWDKAVIKLARGANMVTIARAPVLVNTVLSVNQKMDLVLVDWAGQDAIVKKSVPLAIMALIAIYCVPV</sequence>
<keyword evidence="2" id="KW-1185">Reference proteome</keyword>
<proteinExistence type="predicted"/>
<comment type="caution">
    <text evidence="1">The sequence shown here is derived from an EMBL/GenBank/DDBJ whole genome shotgun (WGS) entry which is preliminary data.</text>
</comment>
<reference evidence="1" key="1">
    <citation type="journal article" date="2022" name="bioRxiv">
        <title>Sequencing and chromosome-scale assembly of the giantPleurodeles waltlgenome.</title>
        <authorList>
            <person name="Brown T."/>
            <person name="Elewa A."/>
            <person name="Iarovenko S."/>
            <person name="Subramanian E."/>
            <person name="Araus A.J."/>
            <person name="Petzold A."/>
            <person name="Susuki M."/>
            <person name="Suzuki K.-i.T."/>
            <person name="Hayashi T."/>
            <person name="Toyoda A."/>
            <person name="Oliveira C."/>
            <person name="Osipova E."/>
            <person name="Leigh N.D."/>
            <person name="Simon A."/>
            <person name="Yun M.H."/>
        </authorList>
    </citation>
    <scope>NUCLEOTIDE SEQUENCE</scope>
    <source>
        <strain evidence="1">20211129_DDA</strain>
        <tissue evidence="1">Liver</tissue>
    </source>
</reference>
<dbReference type="Proteomes" id="UP001066276">
    <property type="component" value="Chromosome 11"/>
</dbReference>
<protein>
    <submittedName>
        <fullName evidence="1">Uncharacterized protein</fullName>
    </submittedName>
</protein>
<evidence type="ECO:0000313" key="2">
    <source>
        <dbReference type="Proteomes" id="UP001066276"/>
    </source>
</evidence>
<dbReference type="EMBL" id="JANPWB010000015">
    <property type="protein sequence ID" value="KAJ1087875.1"/>
    <property type="molecule type" value="Genomic_DNA"/>
</dbReference>
<accession>A0AAV7LK91</accession>
<gene>
    <name evidence="1" type="ORF">NDU88_001036</name>
</gene>
<evidence type="ECO:0000313" key="1">
    <source>
        <dbReference type="EMBL" id="KAJ1087875.1"/>
    </source>
</evidence>
<organism evidence="1 2">
    <name type="scientific">Pleurodeles waltl</name>
    <name type="common">Iberian ribbed newt</name>
    <dbReference type="NCBI Taxonomy" id="8319"/>
    <lineage>
        <taxon>Eukaryota</taxon>
        <taxon>Metazoa</taxon>
        <taxon>Chordata</taxon>
        <taxon>Craniata</taxon>
        <taxon>Vertebrata</taxon>
        <taxon>Euteleostomi</taxon>
        <taxon>Amphibia</taxon>
        <taxon>Batrachia</taxon>
        <taxon>Caudata</taxon>
        <taxon>Salamandroidea</taxon>
        <taxon>Salamandridae</taxon>
        <taxon>Pleurodelinae</taxon>
        <taxon>Pleurodeles</taxon>
    </lineage>
</organism>
<name>A0AAV7LK91_PLEWA</name>